<evidence type="ECO:0000313" key="3">
    <source>
        <dbReference type="Proteomes" id="UP001066276"/>
    </source>
</evidence>
<dbReference type="EMBL" id="JANPWB010000009">
    <property type="protein sequence ID" value="KAJ1157404.1"/>
    <property type="molecule type" value="Genomic_DNA"/>
</dbReference>
<sequence>MAAKYECPAGAPPSDGTATRIGNRNTPPEGVGGCPGSLGCFVDRLVAQKGDAGPCGARSCRPPRAAAGAASKWQPRDSHSPQGKRRRRGRSFCIGSPATALLGETAAPH</sequence>
<comment type="caution">
    <text evidence="2">The sequence shown here is derived from an EMBL/GenBank/DDBJ whole genome shotgun (WGS) entry which is preliminary data.</text>
</comment>
<gene>
    <name evidence="2" type="ORF">NDU88_010117</name>
</gene>
<feature type="region of interest" description="Disordered" evidence="1">
    <location>
        <begin position="52"/>
        <end position="92"/>
    </location>
</feature>
<proteinExistence type="predicted"/>
<dbReference type="Proteomes" id="UP001066276">
    <property type="component" value="Chromosome 5"/>
</dbReference>
<accession>A0AAV7RYL1</accession>
<organism evidence="2 3">
    <name type="scientific">Pleurodeles waltl</name>
    <name type="common">Iberian ribbed newt</name>
    <dbReference type="NCBI Taxonomy" id="8319"/>
    <lineage>
        <taxon>Eukaryota</taxon>
        <taxon>Metazoa</taxon>
        <taxon>Chordata</taxon>
        <taxon>Craniata</taxon>
        <taxon>Vertebrata</taxon>
        <taxon>Euteleostomi</taxon>
        <taxon>Amphibia</taxon>
        <taxon>Batrachia</taxon>
        <taxon>Caudata</taxon>
        <taxon>Salamandroidea</taxon>
        <taxon>Salamandridae</taxon>
        <taxon>Pleurodelinae</taxon>
        <taxon>Pleurodeles</taxon>
    </lineage>
</organism>
<keyword evidence="3" id="KW-1185">Reference proteome</keyword>
<feature type="region of interest" description="Disordered" evidence="1">
    <location>
        <begin position="1"/>
        <end position="31"/>
    </location>
</feature>
<name>A0AAV7RYL1_PLEWA</name>
<protein>
    <submittedName>
        <fullName evidence="2">Uncharacterized protein</fullName>
    </submittedName>
</protein>
<feature type="compositionally biased region" description="Polar residues" evidence="1">
    <location>
        <begin position="16"/>
        <end position="26"/>
    </location>
</feature>
<evidence type="ECO:0000256" key="1">
    <source>
        <dbReference type="SAM" id="MobiDB-lite"/>
    </source>
</evidence>
<reference evidence="2" key="1">
    <citation type="journal article" date="2022" name="bioRxiv">
        <title>Sequencing and chromosome-scale assembly of the giantPleurodeles waltlgenome.</title>
        <authorList>
            <person name="Brown T."/>
            <person name="Elewa A."/>
            <person name="Iarovenko S."/>
            <person name="Subramanian E."/>
            <person name="Araus A.J."/>
            <person name="Petzold A."/>
            <person name="Susuki M."/>
            <person name="Suzuki K.-i.T."/>
            <person name="Hayashi T."/>
            <person name="Toyoda A."/>
            <person name="Oliveira C."/>
            <person name="Osipova E."/>
            <person name="Leigh N.D."/>
            <person name="Simon A."/>
            <person name="Yun M.H."/>
        </authorList>
    </citation>
    <scope>NUCLEOTIDE SEQUENCE</scope>
    <source>
        <strain evidence="2">20211129_DDA</strain>
        <tissue evidence="2">Liver</tissue>
    </source>
</reference>
<evidence type="ECO:0000313" key="2">
    <source>
        <dbReference type="EMBL" id="KAJ1157404.1"/>
    </source>
</evidence>
<dbReference type="AlphaFoldDB" id="A0AAV7RYL1"/>